<dbReference type="GO" id="GO:0046872">
    <property type="term" value="F:metal ion binding"/>
    <property type="evidence" value="ECO:0007669"/>
    <property type="project" value="UniProtKB-KW"/>
</dbReference>
<dbReference type="EMBL" id="BLKS01000001">
    <property type="protein sequence ID" value="GFG50889.1"/>
    <property type="molecule type" value="Genomic_DNA"/>
</dbReference>
<accession>A0A7I9W0B7</accession>
<dbReference type="PANTHER" id="PTHR43255">
    <property type="entry name" value="IRON-SULFUR-BINDING OXIDOREDUCTASE FADF-RELATED-RELATED"/>
    <property type="match status" value="1"/>
</dbReference>
<dbReference type="Proteomes" id="UP000465302">
    <property type="component" value="Unassembled WGS sequence"/>
</dbReference>
<evidence type="ECO:0000256" key="1">
    <source>
        <dbReference type="ARBA" id="ARBA00022485"/>
    </source>
</evidence>
<evidence type="ECO:0000313" key="9">
    <source>
        <dbReference type="Proteomes" id="UP000465302"/>
    </source>
</evidence>
<feature type="domain" description="4Fe-4S ferredoxin-type" evidence="7">
    <location>
        <begin position="105"/>
        <end position="134"/>
    </location>
</feature>
<dbReference type="InterPro" id="IPR017896">
    <property type="entry name" value="4Fe4S_Fe-S-bd"/>
</dbReference>
<keyword evidence="5" id="KW-0411">Iron-sulfur</keyword>
<evidence type="ECO:0000256" key="5">
    <source>
        <dbReference type="ARBA" id="ARBA00023014"/>
    </source>
</evidence>
<evidence type="ECO:0000259" key="7">
    <source>
        <dbReference type="PROSITE" id="PS51379"/>
    </source>
</evidence>
<dbReference type="Pfam" id="PF02754">
    <property type="entry name" value="CCG"/>
    <property type="match status" value="2"/>
</dbReference>
<dbReference type="GO" id="GO:0051539">
    <property type="term" value="F:4 iron, 4 sulfur cluster binding"/>
    <property type="evidence" value="ECO:0007669"/>
    <property type="project" value="UniProtKB-KW"/>
</dbReference>
<organism evidence="8 9">
    <name type="scientific">Mycolicibacterium agri</name>
    <name type="common">Mycobacterium agri</name>
    <dbReference type="NCBI Taxonomy" id="36811"/>
    <lineage>
        <taxon>Bacteria</taxon>
        <taxon>Bacillati</taxon>
        <taxon>Actinomycetota</taxon>
        <taxon>Actinomycetes</taxon>
        <taxon>Mycobacteriales</taxon>
        <taxon>Mycobacteriaceae</taxon>
        <taxon>Mycolicibacterium</taxon>
    </lineage>
</organism>
<keyword evidence="2" id="KW-0479">Metal-binding</keyword>
<evidence type="ECO:0000256" key="6">
    <source>
        <dbReference type="SAM" id="MobiDB-lite"/>
    </source>
</evidence>
<evidence type="ECO:0000256" key="2">
    <source>
        <dbReference type="ARBA" id="ARBA00022723"/>
    </source>
</evidence>
<evidence type="ECO:0000313" key="8">
    <source>
        <dbReference type="EMBL" id="GFG50889.1"/>
    </source>
</evidence>
<dbReference type="InterPro" id="IPR004017">
    <property type="entry name" value="Cys_rich_dom"/>
</dbReference>
<dbReference type="PROSITE" id="PS51379">
    <property type="entry name" value="4FE4S_FER_2"/>
    <property type="match status" value="1"/>
</dbReference>
<keyword evidence="4" id="KW-0408">Iron</keyword>
<feature type="region of interest" description="Disordered" evidence="6">
    <location>
        <begin position="1"/>
        <end position="25"/>
    </location>
</feature>
<dbReference type="AlphaFoldDB" id="A0A7I9W0B7"/>
<dbReference type="InterPro" id="IPR051460">
    <property type="entry name" value="HdrC_iron-sulfur_subunit"/>
</dbReference>
<dbReference type="Gene3D" id="1.10.1060.10">
    <property type="entry name" value="Alpha-helical ferredoxin"/>
    <property type="match status" value="1"/>
</dbReference>
<proteinExistence type="predicted"/>
<dbReference type="RefSeq" id="WP_207767330.1">
    <property type="nucleotide sequence ID" value="NZ_BLKS01000001.1"/>
</dbReference>
<keyword evidence="1" id="KW-0004">4Fe-4S</keyword>
<dbReference type="SUPFAM" id="SSF46548">
    <property type="entry name" value="alpha-helical ferredoxin"/>
    <property type="match status" value="1"/>
</dbReference>
<keyword evidence="3" id="KW-0560">Oxidoreductase</keyword>
<name>A0A7I9W0B7_MYCAG</name>
<comment type="caution">
    <text evidence="8">The sequence shown here is derived from an EMBL/GenBank/DDBJ whole genome shotgun (WGS) entry which is preliminary data.</text>
</comment>
<dbReference type="InterPro" id="IPR017900">
    <property type="entry name" value="4Fe4S_Fe_S_CS"/>
</dbReference>
<dbReference type="InterPro" id="IPR009051">
    <property type="entry name" value="Helical_ferredxn"/>
</dbReference>
<reference evidence="8 9" key="1">
    <citation type="journal article" date="2019" name="Emerg. Microbes Infect.">
        <title>Comprehensive subspecies identification of 175 nontuberculous mycobacteria species based on 7547 genomic profiles.</title>
        <authorList>
            <person name="Matsumoto Y."/>
            <person name="Kinjo T."/>
            <person name="Motooka D."/>
            <person name="Nabeya D."/>
            <person name="Jung N."/>
            <person name="Uechi K."/>
            <person name="Horii T."/>
            <person name="Iida T."/>
            <person name="Fujita J."/>
            <person name="Nakamura S."/>
        </authorList>
    </citation>
    <scope>NUCLEOTIDE SEQUENCE [LARGE SCALE GENOMIC DNA]</scope>
    <source>
        <strain evidence="8 9">JCM 6377</strain>
    </source>
</reference>
<dbReference type="GO" id="GO:0005886">
    <property type="term" value="C:plasma membrane"/>
    <property type="evidence" value="ECO:0007669"/>
    <property type="project" value="TreeGrafter"/>
</dbReference>
<sequence>MTQVDPRASGDALTRPFTPGTRSSEPEMAEFAETIAGPTQIDLPDPQTREFVEQWRNASYNCFSSGHKFCREVCPVMQVSRNESWTPTAFHANVVAMEKGELEVADIASDYVNCTQCGACELRCPNTLFTGDFYRFRTRTVDVVKAVRALAVDKGIHQPRWQTWNARTNDKTHEPVLGEEDISQDNVRNWAEGLDIPIGGETILFVDCEAAFYRTSVPRAVAQILQSVGYEFGLMGEQWCCGGPAAEMGYEEQARRFARHNLDNWRSTGTKRVLVLDPHDYISFTEDYPKYFGAEYDIEVVLVVELLAEMIRDGRLTPTVPIERTITYHDPCRLNKRKGIWQEPREILRAIPGLTFNDVDRVTQWSYCSGAGGGLAIEKPELTAAISRNRLDKAAELQVDTLVSACPWSERPLSAAGQDTDIDVVDIHELLAESLGITVGGSRGAS</sequence>
<dbReference type="PANTHER" id="PTHR43255:SF1">
    <property type="entry name" value="IRON-SULFUR-BINDING OXIDOREDUCTASE FADF-RELATED"/>
    <property type="match status" value="1"/>
</dbReference>
<evidence type="ECO:0000256" key="4">
    <source>
        <dbReference type="ARBA" id="ARBA00023004"/>
    </source>
</evidence>
<dbReference type="PROSITE" id="PS00198">
    <property type="entry name" value="4FE4S_FER_1"/>
    <property type="match status" value="1"/>
</dbReference>
<evidence type="ECO:0000256" key="3">
    <source>
        <dbReference type="ARBA" id="ARBA00023002"/>
    </source>
</evidence>
<dbReference type="GO" id="GO:0016491">
    <property type="term" value="F:oxidoreductase activity"/>
    <property type="evidence" value="ECO:0007669"/>
    <property type="project" value="UniProtKB-KW"/>
</dbReference>
<protein>
    <submittedName>
        <fullName evidence="8">Disulfide reductase</fullName>
    </submittedName>
</protein>
<dbReference type="Pfam" id="PF13183">
    <property type="entry name" value="Fer4_8"/>
    <property type="match status" value="1"/>
</dbReference>
<gene>
    <name evidence="8" type="ORF">MAGR_23300</name>
</gene>